<gene>
    <name evidence="6" type="ORF">G4B88_012214</name>
</gene>
<dbReference type="EMBL" id="JAATIQ010000007">
    <property type="protein sequence ID" value="KAF4402429.1"/>
    <property type="molecule type" value="Genomic_DNA"/>
</dbReference>
<dbReference type="PANTHER" id="PTHR21495">
    <property type="entry name" value="NUCLEOPORIN-RELATED"/>
    <property type="match status" value="1"/>
</dbReference>
<keyword evidence="3 4" id="KW-0964">Secreted</keyword>
<keyword evidence="4" id="KW-0052">Apoplast</keyword>
<evidence type="ECO:0000256" key="2">
    <source>
        <dbReference type="ARBA" id="ARBA00011738"/>
    </source>
</evidence>
<evidence type="ECO:0000256" key="4">
    <source>
        <dbReference type="RuleBase" id="RU363099"/>
    </source>
</evidence>
<evidence type="ECO:0000313" key="7">
    <source>
        <dbReference type="Proteomes" id="UP000583929"/>
    </source>
</evidence>
<evidence type="ECO:0000256" key="1">
    <source>
        <dbReference type="ARBA" id="ARBA00010746"/>
    </source>
</evidence>
<dbReference type="InterPro" id="IPR004265">
    <property type="entry name" value="Dirigent"/>
</dbReference>
<dbReference type="InterPro" id="IPR044859">
    <property type="entry name" value="Allene_oxi_cyc_Dirigent"/>
</dbReference>
<protein>
    <recommendedName>
        <fullName evidence="4">Dirigent protein</fullName>
    </recommendedName>
</protein>
<accession>A0A7J6I5W7</accession>
<comment type="caution">
    <text evidence="6">The sequence shown here is derived from an EMBL/GenBank/DDBJ whole genome shotgun (WGS) entry which is preliminary data.</text>
</comment>
<dbReference type="Pfam" id="PF03018">
    <property type="entry name" value="Dirigent"/>
    <property type="match status" value="1"/>
</dbReference>
<dbReference type="AlphaFoldDB" id="A0A7J6I5W7"/>
<reference evidence="6 7" key="1">
    <citation type="journal article" date="2020" name="bioRxiv">
        <title>Sequence and annotation of 42 cannabis genomes reveals extensive copy number variation in cannabinoid synthesis and pathogen resistance genes.</title>
        <authorList>
            <person name="Mckernan K.J."/>
            <person name="Helbert Y."/>
            <person name="Kane L.T."/>
            <person name="Ebling H."/>
            <person name="Zhang L."/>
            <person name="Liu B."/>
            <person name="Eaton Z."/>
            <person name="Mclaughlin S."/>
            <person name="Kingan S."/>
            <person name="Baybayan P."/>
            <person name="Concepcion G."/>
            <person name="Jordan M."/>
            <person name="Riva A."/>
            <person name="Barbazuk W."/>
            <person name="Harkins T."/>
        </authorList>
    </citation>
    <scope>NUCLEOTIDE SEQUENCE [LARGE SCALE GENOMIC DNA]</scope>
    <source>
        <strain evidence="7">cv. Jamaican Lion 4</strain>
        <tissue evidence="6">Leaf</tissue>
    </source>
</reference>
<comment type="similarity">
    <text evidence="1 4">Belongs to the plant dirigent protein family.</text>
</comment>
<proteinExistence type="inferred from homology"/>
<comment type="function">
    <text evidence="4">Dirigent proteins impart stereoselectivity on the phenoxy radical-coupling reaction, yielding optically active lignans from two molecules of coniferyl alcohol in the biosynthesis of lignans, flavonolignans, and alkaloids and thus plays a central role in plant secondary metabolism.</text>
</comment>
<keyword evidence="7" id="KW-1185">Reference proteome</keyword>
<feature type="chain" id="PRO_5029944628" description="Dirigent protein" evidence="4">
    <location>
        <begin position="29"/>
        <end position="296"/>
    </location>
</feature>
<sequence length="296" mass="31975">MAKALQTTTLNLLISLTILLSFLRLTTANDDYYNSVVQRKHGFKHEKLTHFHFYFHDTVSGKNPTNVQVAEAPTTNTSATFFGMVAVLDDPLTVGPEPTSKQVGRAQGIIAMASLYDVGLLMSLNYVFTEGKYNGSCLSILGHNSILSALREMPVVGGTGLFRDNGGQVVLTYEEHTSTTCPLCASCTLSSLCLKYLPSFEATGSHLLGGLGGQATFMRWVSHLHGAQGGKPTFSKAKYGEPPPWKGGPKMGKPPSQRLSKVGHFLGGLGERAIFMVPKVGKPHSQKLRRATSLEC</sequence>
<comment type="subunit">
    <text evidence="2 4">Homodimer.</text>
</comment>
<evidence type="ECO:0000256" key="5">
    <source>
        <dbReference type="SAM" id="MobiDB-lite"/>
    </source>
</evidence>
<comment type="subcellular location">
    <subcellularLocation>
        <location evidence="4">Secreted</location>
        <location evidence="4">Extracellular space</location>
        <location evidence="4">Apoplast</location>
    </subcellularLocation>
</comment>
<keyword evidence="4" id="KW-0732">Signal</keyword>
<evidence type="ECO:0000256" key="3">
    <source>
        <dbReference type="ARBA" id="ARBA00022525"/>
    </source>
</evidence>
<evidence type="ECO:0000313" key="6">
    <source>
        <dbReference type="EMBL" id="KAF4402429.1"/>
    </source>
</evidence>
<feature type="region of interest" description="Disordered" evidence="5">
    <location>
        <begin position="232"/>
        <end position="255"/>
    </location>
</feature>
<feature type="signal peptide" evidence="4">
    <location>
        <begin position="1"/>
        <end position="28"/>
    </location>
</feature>
<organism evidence="6 7">
    <name type="scientific">Cannabis sativa</name>
    <name type="common">Hemp</name>
    <name type="synonym">Marijuana</name>
    <dbReference type="NCBI Taxonomy" id="3483"/>
    <lineage>
        <taxon>Eukaryota</taxon>
        <taxon>Viridiplantae</taxon>
        <taxon>Streptophyta</taxon>
        <taxon>Embryophyta</taxon>
        <taxon>Tracheophyta</taxon>
        <taxon>Spermatophyta</taxon>
        <taxon>Magnoliopsida</taxon>
        <taxon>eudicotyledons</taxon>
        <taxon>Gunneridae</taxon>
        <taxon>Pentapetalae</taxon>
        <taxon>rosids</taxon>
        <taxon>fabids</taxon>
        <taxon>Rosales</taxon>
        <taxon>Cannabaceae</taxon>
        <taxon>Cannabis</taxon>
    </lineage>
</organism>
<dbReference type="GO" id="GO:0048046">
    <property type="term" value="C:apoplast"/>
    <property type="evidence" value="ECO:0007669"/>
    <property type="project" value="UniProtKB-SubCell"/>
</dbReference>
<dbReference type="Proteomes" id="UP000583929">
    <property type="component" value="Unassembled WGS sequence"/>
</dbReference>
<dbReference type="Gene3D" id="2.40.480.10">
    <property type="entry name" value="Allene oxide cyclase-like"/>
    <property type="match status" value="1"/>
</dbReference>
<dbReference type="GO" id="GO:0009699">
    <property type="term" value="P:phenylpropanoid biosynthetic process"/>
    <property type="evidence" value="ECO:0007669"/>
    <property type="project" value="UniProtKB-ARBA"/>
</dbReference>
<name>A0A7J6I5W7_CANSA</name>